<protein>
    <recommendedName>
        <fullName evidence="4">Transposase</fullName>
    </recommendedName>
</protein>
<accession>A0A8S2FNQ5</accession>
<evidence type="ECO:0000313" key="3">
    <source>
        <dbReference type="Proteomes" id="UP000677228"/>
    </source>
</evidence>
<reference evidence="1" key="1">
    <citation type="submission" date="2021-02" db="EMBL/GenBank/DDBJ databases">
        <authorList>
            <person name="Nowell W R."/>
        </authorList>
    </citation>
    <scope>NUCLEOTIDE SEQUENCE</scope>
</reference>
<dbReference type="Gene3D" id="3.30.420.10">
    <property type="entry name" value="Ribonuclease H-like superfamily/Ribonuclease H"/>
    <property type="match status" value="1"/>
</dbReference>
<evidence type="ECO:0000313" key="2">
    <source>
        <dbReference type="EMBL" id="CAF4310401.1"/>
    </source>
</evidence>
<proteinExistence type="predicted"/>
<feature type="non-terminal residue" evidence="1">
    <location>
        <position position="283"/>
    </location>
</feature>
<evidence type="ECO:0000313" key="1">
    <source>
        <dbReference type="EMBL" id="CAF1523633.1"/>
    </source>
</evidence>
<dbReference type="PANTHER" id="PTHR46068">
    <property type="entry name" value="PROTEIN CBG27172"/>
    <property type="match status" value="1"/>
</dbReference>
<name>A0A8S2FNQ5_9BILA</name>
<dbReference type="Proteomes" id="UP000682733">
    <property type="component" value="Unassembled WGS sequence"/>
</dbReference>
<feature type="non-terminal residue" evidence="1">
    <location>
        <position position="1"/>
    </location>
</feature>
<dbReference type="GO" id="GO:0003676">
    <property type="term" value="F:nucleic acid binding"/>
    <property type="evidence" value="ECO:0007669"/>
    <property type="project" value="InterPro"/>
</dbReference>
<evidence type="ECO:0008006" key="4">
    <source>
        <dbReference type="Google" id="ProtNLM"/>
    </source>
</evidence>
<dbReference type="EMBL" id="CAJOBA010058718">
    <property type="protein sequence ID" value="CAF4310401.1"/>
    <property type="molecule type" value="Genomic_DNA"/>
</dbReference>
<dbReference type="PANTHER" id="PTHR46068:SF1">
    <property type="entry name" value="TRANSPOSASE IS30-LIKE HTH DOMAIN-CONTAINING PROTEIN"/>
    <property type="match status" value="1"/>
</dbReference>
<dbReference type="AlphaFoldDB" id="A0A8S2FNQ5"/>
<dbReference type="InterPro" id="IPR036397">
    <property type="entry name" value="RNaseH_sf"/>
</dbReference>
<dbReference type="Proteomes" id="UP000677228">
    <property type="component" value="Unassembled WGS sequence"/>
</dbReference>
<comment type="caution">
    <text evidence="1">The sequence shown here is derived from an EMBL/GenBank/DDBJ whole genome shotgun (WGS) entry which is preliminary data.</text>
</comment>
<gene>
    <name evidence="1" type="ORF">OVA965_LOCUS37902</name>
    <name evidence="2" type="ORF">TMI583_LOCUS39029</name>
</gene>
<organism evidence="1 3">
    <name type="scientific">Didymodactylos carnosus</name>
    <dbReference type="NCBI Taxonomy" id="1234261"/>
    <lineage>
        <taxon>Eukaryota</taxon>
        <taxon>Metazoa</taxon>
        <taxon>Spiralia</taxon>
        <taxon>Gnathifera</taxon>
        <taxon>Rotifera</taxon>
        <taxon>Eurotatoria</taxon>
        <taxon>Bdelloidea</taxon>
        <taxon>Philodinida</taxon>
        <taxon>Philodinidae</taxon>
        <taxon>Didymodactylos</taxon>
    </lineage>
</organism>
<sequence>IMKSKDIQKLVLSKYQNGDGPSKIFRDIKGAIGFRTINRWCKMIRETGSIQLARSPGRPRLIRTTGTIQKVKSRLKCKKRVSSRKLASELDISRRSVQRILQNDLGLRAYKKIIEPFLTDTQKANRIKFANWIRNNFRKEETLKFLFSDEKYFDLNGMYNSQNDRIWAVNRAQANKKGGIKQKQSHPQKVMVWLGACSKGVTPLVIFANGTVDHERYIKEFLPIAKKYGDKAFGNQWTFQQDNAPAHKDDLTQEWCKNNMPNFIDRPHWPANSPDLNPLDYSI</sequence>
<dbReference type="EMBL" id="CAJNOK010036562">
    <property type="protein sequence ID" value="CAF1523633.1"/>
    <property type="molecule type" value="Genomic_DNA"/>
</dbReference>